<dbReference type="RefSeq" id="WP_081190675.1">
    <property type="nucleotide sequence ID" value="NZ_MWIH01000003.1"/>
</dbReference>
<comment type="caution">
    <text evidence="2">The sequence shown here is derived from an EMBL/GenBank/DDBJ whole genome shotgun (WGS) entry which is preliminary data.</text>
</comment>
<dbReference type="AlphaFoldDB" id="A0A1V9A9C6"/>
<name>A0A1V9A9C6_SACPI</name>
<accession>A0A1V9A9C6</accession>
<protein>
    <submittedName>
        <fullName evidence="2">Penicillin-binding protein</fullName>
    </submittedName>
</protein>
<sequence length="365" mass="39032">MSTGAEGHTAPGFEAVREVFADVVAHGGAGAAFSVARRGEVLVDLWGGLADEATGTPWSADTACVLFSGTKGLTAAVAADLAAELDPDAPVQRYWPEFRADTTVAHVLSHTAGLPYVDDDHDVTDSTAAARILAGQEPLWTPGTRVAYHAMTYGYLLSELVQRAGGRSIGAHVREVFARPHGLDLHLGTPPEVDSRLARLVRAPGYRVSTFLHDERRRAIVNRMYAALLDSDDLINSTRYRRAELSAGSGVGTARAMARFYDLLSAGGLVPRTALDRATRTWSRGTDAINDRPVHFGLGFELPDQIGTYGPATTAFGHSGAGGGRHGAWPEAEVGFSFVTNELRAENDDDRAHRLLAALYDSLSR</sequence>
<dbReference type="InterPro" id="IPR001466">
    <property type="entry name" value="Beta-lactam-related"/>
</dbReference>
<organism evidence="2 3">
    <name type="scientific">Saccharomonospora piscinae</name>
    <dbReference type="NCBI Taxonomy" id="687388"/>
    <lineage>
        <taxon>Bacteria</taxon>
        <taxon>Bacillati</taxon>
        <taxon>Actinomycetota</taxon>
        <taxon>Actinomycetes</taxon>
        <taxon>Pseudonocardiales</taxon>
        <taxon>Pseudonocardiaceae</taxon>
        <taxon>Saccharomonospora</taxon>
    </lineage>
</organism>
<feature type="domain" description="Beta-lactamase-related" evidence="1">
    <location>
        <begin position="18"/>
        <end position="356"/>
    </location>
</feature>
<dbReference type="EMBL" id="MWIH01000003">
    <property type="protein sequence ID" value="OQO93725.1"/>
    <property type="molecule type" value="Genomic_DNA"/>
</dbReference>
<dbReference type="SUPFAM" id="SSF56601">
    <property type="entry name" value="beta-lactamase/transpeptidase-like"/>
    <property type="match status" value="1"/>
</dbReference>
<dbReference type="Proteomes" id="UP000192591">
    <property type="component" value="Unassembled WGS sequence"/>
</dbReference>
<evidence type="ECO:0000259" key="1">
    <source>
        <dbReference type="Pfam" id="PF00144"/>
    </source>
</evidence>
<dbReference type="Pfam" id="PF00144">
    <property type="entry name" value="Beta-lactamase"/>
    <property type="match status" value="1"/>
</dbReference>
<evidence type="ECO:0000313" key="2">
    <source>
        <dbReference type="EMBL" id="OQO93725.1"/>
    </source>
</evidence>
<dbReference type="Gene3D" id="3.40.710.10">
    <property type="entry name" value="DD-peptidase/beta-lactamase superfamily"/>
    <property type="match status" value="1"/>
</dbReference>
<proteinExistence type="predicted"/>
<dbReference type="InterPro" id="IPR012338">
    <property type="entry name" value="Beta-lactam/transpept-like"/>
</dbReference>
<dbReference type="PANTHER" id="PTHR43319">
    <property type="entry name" value="BETA-LACTAMASE-RELATED"/>
    <property type="match status" value="1"/>
</dbReference>
<dbReference type="PANTHER" id="PTHR43319:SF3">
    <property type="entry name" value="BETA-LACTAMASE-RELATED DOMAIN-CONTAINING PROTEIN"/>
    <property type="match status" value="1"/>
</dbReference>
<reference evidence="2 3" key="1">
    <citation type="submission" date="2017-02" db="EMBL/GenBank/DDBJ databases">
        <title>Draft genome of Saccharomonospora sp. 154.</title>
        <authorList>
            <person name="Alonso-Carmona G.S."/>
            <person name="De La Haba R."/>
            <person name="Vera-Gargallo B."/>
            <person name="Sandoval-Trujillo A.H."/>
            <person name="Ramirez-Duran N."/>
            <person name="Ventosa A."/>
        </authorList>
    </citation>
    <scope>NUCLEOTIDE SEQUENCE [LARGE SCALE GENOMIC DNA]</scope>
    <source>
        <strain evidence="2 3">LRS4.154</strain>
    </source>
</reference>
<dbReference type="STRING" id="1962155.B1813_04100"/>
<gene>
    <name evidence="2" type="ORF">B1813_04100</name>
</gene>
<keyword evidence="3" id="KW-1185">Reference proteome</keyword>
<evidence type="ECO:0000313" key="3">
    <source>
        <dbReference type="Proteomes" id="UP000192591"/>
    </source>
</evidence>
<dbReference type="InterPro" id="IPR052907">
    <property type="entry name" value="Beta-lactamase/esterase"/>
</dbReference>